<feature type="compositionally biased region" description="Polar residues" evidence="1">
    <location>
        <begin position="76"/>
        <end position="92"/>
    </location>
</feature>
<sequence length="107" mass="11453">MRDSRSWCGGFSRGESRWLSQSRYQGGSRCSFSGGESCAPGMLRMLCPRIGVARGHVSCGSLSRSDSSLEDGREPQGTNKTEQLIMSGTGSSQEGFGTMLACNCFIP</sequence>
<accession>A0ABR3MNW2</accession>
<dbReference type="EMBL" id="JAYMGO010000010">
    <property type="protein sequence ID" value="KAL1266338.1"/>
    <property type="molecule type" value="Genomic_DNA"/>
</dbReference>
<evidence type="ECO:0000256" key="1">
    <source>
        <dbReference type="SAM" id="MobiDB-lite"/>
    </source>
</evidence>
<evidence type="ECO:0008006" key="4">
    <source>
        <dbReference type="Google" id="ProtNLM"/>
    </source>
</evidence>
<reference evidence="2 3" key="1">
    <citation type="submission" date="2023-09" db="EMBL/GenBank/DDBJ databases">
        <authorList>
            <person name="Wang M."/>
        </authorList>
    </citation>
    <scope>NUCLEOTIDE SEQUENCE [LARGE SCALE GENOMIC DNA]</scope>
    <source>
        <strain evidence="2">GT-2023</strain>
        <tissue evidence="2">Liver</tissue>
    </source>
</reference>
<evidence type="ECO:0000313" key="3">
    <source>
        <dbReference type="Proteomes" id="UP001558613"/>
    </source>
</evidence>
<feature type="region of interest" description="Disordered" evidence="1">
    <location>
        <begin position="60"/>
        <end position="92"/>
    </location>
</feature>
<organism evidence="2 3">
    <name type="scientific">Cirrhinus molitorella</name>
    <name type="common">mud carp</name>
    <dbReference type="NCBI Taxonomy" id="172907"/>
    <lineage>
        <taxon>Eukaryota</taxon>
        <taxon>Metazoa</taxon>
        <taxon>Chordata</taxon>
        <taxon>Craniata</taxon>
        <taxon>Vertebrata</taxon>
        <taxon>Euteleostomi</taxon>
        <taxon>Actinopterygii</taxon>
        <taxon>Neopterygii</taxon>
        <taxon>Teleostei</taxon>
        <taxon>Ostariophysi</taxon>
        <taxon>Cypriniformes</taxon>
        <taxon>Cyprinidae</taxon>
        <taxon>Labeoninae</taxon>
        <taxon>Labeonini</taxon>
        <taxon>Cirrhinus</taxon>
    </lineage>
</organism>
<comment type="caution">
    <text evidence="2">The sequence shown here is derived from an EMBL/GenBank/DDBJ whole genome shotgun (WGS) entry which is preliminary data.</text>
</comment>
<name>A0ABR3MNW2_9TELE</name>
<keyword evidence="3" id="KW-1185">Reference proteome</keyword>
<gene>
    <name evidence="2" type="ORF">QQF64_002013</name>
</gene>
<evidence type="ECO:0000313" key="2">
    <source>
        <dbReference type="EMBL" id="KAL1266338.1"/>
    </source>
</evidence>
<proteinExistence type="predicted"/>
<protein>
    <recommendedName>
        <fullName evidence="4">Arginine vasotocin receptor</fullName>
    </recommendedName>
</protein>
<dbReference type="Proteomes" id="UP001558613">
    <property type="component" value="Unassembled WGS sequence"/>
</dbReference>